<comment type="similarity">
    <text evidence="1">Belongs to the disease resistance NB-LRR family.</text>
</comment>
<dbReference type="InterPro" id="IPR058922">
    <property type="entry name" value="WHD_DRP"/>
</dbReference>
<keyword evidence="10" id="KW-1185">Reference proteome</keyword>
<dbReference type="GO" id="GO:0098542">
    <property type="term" value="P:defense response to other organism"/>
    <property type="evidence" value="ECO:0007669"/>
    <property type="project" value="TreeGrafter"/>
</dbReference>
<dbReference type="Pfam" id="PF23598">
    <property type="entry name" value="LRR_14"/>
    <property type="match status" value="1"/>
</dbReference>
<keyword evidence="6" id="KW-0067">ATP-binding</keyword>
<dbReference type="InterPro" id="IPR041118">
    <property type="entry name" value="Rx_N"/>
</dbReference>
<dbReference type="Gene3D" id="1.10.10.10">
    <property type="entry name" value="Winged helix-like DNA-binding domain superfamily/Winged helix DNA-binding domain"/>
    <property type="match status" value="1"/>
</dbReference>
<dbReference type="CDD" id="cd14798">
    <property type="entry name" value="RX-CC_like"/>
    <property type="match status" value="1"/>
</dbReference>
<evidence type="ECO:0000256" key="5">
    <source>
        <dbReference type="ARBA" id="ARBA00022821"/>
    </source>
</evidence>
<dbReference type="Pfam" id="PF00931">
    <property type="entry name" value="NB-ARC"/>
    <property type="match status" value="1"/>
</dbReference>
<dbReference type="Gene3D" id="3.80.10.10">
    <property type="entry name" value="Ribonuclease Inhibitor"/>
    <property type="match status" value="1"/>
</dbReference>
<dbReference type="Gene3D" id="3.40.50.300">
    <property type="entry name" value="P-loop containing nucleotide triphosphate hydrolases"/>
    <property type="match status" value="1"/>
</dbReference>
<dbReference type="InterPro" id="IPR027417">
    <property type="entry name" value="P-loop_NTPase"/>
</dbReference>
<gene>
    <name evidence="9" type="ORF">Salat_0185800</name>
</gene>
<proteinExistence type="inferred from homology"/>
<evidence type="ECO:0000313" key="9">
    <source>
        <dbReference type="EMBL" id="KAK4438514.1"/>
    </source>
</evidence>
<evidence type="ECO:0000256" key="3">
    <source>
        <dbReference type="ARBA" id="ARBA00022737"/>
    </source>
</evidence>
<evidence type="ECO:0000256" key="6">
    <source>
        <dbReference type="ARBA" id="ARBA00022840"/>
    </source>
</evidence>
<evidence type="ECO:0000256" key="2">
    <source>
        <dbReference type="ARBA" id="ARBA00022614"/>
    </source>
</evidence>
<name>A0AAE2CY89_9LAMI</name>
<dbReference type="GO" id="GO:0043531">
    <property type="term" value="F:ADP binding"/>
    <property type="evidence" value="ECO:0007669"/>
    <property type="project" value="InterPro"/>
</dbReference>
<dbReference type="AlphaFoldDB" id="A0AAE2CY89"/>
<dbReference type="Pfam" id="PF23559">
    <property type="entry name" value="WHD_DRP"/>
    <property type="match status" value="1"/>
</dbReference>
<accession>A0AAE2CY89</accession>
<dbReference type="Gene3D" id="1.10.8.430">
    <property type="entry name" value="Helical domain of apoptotic protease-activating factors"/>
    <property type="match status" value="1"/>
</dbReference>
<protein>
    <submittedName>
        <fullName evidence="9">Late blight resistance proteinR1A-10</fullName>
    </submittedName>
</protein>
<dbReference type="PANTHER" id="PTHR23155">
    <property type="entry name" value="DISEASE RESISTANCE PROTEIN RP"/>
    <property type="match status" value="1"/>
</dbReference>
<keyword evidence="7" id="KW-0175">Coiled coil</keyword>
<reference evidence="9" key="2">
    <citation type="journal article" date="2024" name="Plant">
        <title>Genomic evolution and insights into agronomic trait innovations of Sesamum species.</title>
        <authorList>
            <person name="Miao H."/>
            <person name="Wang L."/>
            <person name="Qu L."/>
            <person name="Liu H."/>
            <person name="Sun Y."/>
            <person name="Le M."/>
            <person name="Wang Q."/>
            <person name="Wei S."/>
            <person name="Zheng Y."/>
            <person name="Lin W."/>
            <person name="Duan Y."/>
            <person name="Cao H."/>
            <person name="Xiong S."/>
            <person name="Wang X."/>
            <person name="Wei L."/>
            <person name="Li C."/>
            <person name="Ma Q."/>
            <person name="Ju M."/>
            <person name="Zhao R."/>
            <person name="Li G."/>
            <person name="Mu C."/>
            <person name="Tian Q."/>
            <person name="Mei H."/>
            <person name="Zhang T."/>
            <person name="Gao T."/>
            <person name="Zhang H."/>
        </authorList>
    </citation>
    <scope>NUCLEOTIDE SEQUENCE</scope>
    <source>
        <strain evidence="9">3651</strain>
    </source>
</reference>
<dbReference type="GO" id="GO:0051607">
    <property type="term" value="P:defense response to virus"/>
    <property type="evidence" value="ECO:0007669"/>
    <property type="project" value="UniProtKB-ARBA"/>
</dbReference>
<organism evidence="9 10">
    <name type="scientific">Sesamum alatum</name>
    <dbReference type="NCBI Taxonomy" id="300844"/>
    <lineage>
        <taxon>Eukaryota</taxon>
        <taxon>Viridiplantae</taxon>
        <taxon>Streptophyta</taxon>
        <taxon>Embryophyta</taxon>
        <taxon>Tracheophyta</taxon>
        <taxon>Spermatophyta</taxon>
        <taxon>Magnoliopsida</taxon>
        <taxon>eudicotyledons</taxon>
        <taxon>Gunneridae</taxon>
        <taxon>Pentapetalae</taxon>
        <taxon>asterids</taxon>
        <taxon>lamiids</taxon>
        <taxon>Lamiales</taxon>
        <taxon>Pedaliaceae</taxon>
        <taxon>Sesamum</taxon>
    </lineage>
</organism>
<dbReference type="SUPFAM" id="SSF52058">
    <property type="entry name" value="L domain-like"/>
    <property type="match status" value="1"/>
</dbReference>
<dbReference type="Gene3D" id="1.20.5.4130">
    <property type="match status" value="1"/>
</dbReference>
<dbReference type="EMBL" id="JACGWO010000001">
    <property type="protein sequence ID" value="KAK4438514.1"/>
    <property type="molecule type" value="Genomic_DNA"/>
</dbReference>
<dbReference type="SMART" id="SM00382">
    <property type="entry name" value="AAA"/>
    <property type="match status" value="1"/>
</dbReference>
<dbReference type="SUPFAM" id="SSF52540">
    <property type="entry name" value="P-loop containing nucleoside triphosphate hydrolases"/>
    <property type="match status" value="1"/>
</dbReference>
<evidence type="ECO:0000259" key="8">
    <source>
        <dbReference type="SMART" id="SM00382"/>
    </source>
</evidence>
<comment type="caution">
    <text evidence="9">The sequence shown here is derived from an EMBL/GenBank/DDBJ whole genome shotgun (WGS) entry which is preliminary data.</text>
</comment>
<sequence>MADAAITFLLESGAQLVKSYVNLISEAENDLKDLKDELVSLKTYLRHAAKQEKKDEPTLADLERRMRLAVYAAEDTIDNCLSSHAGTSKTGAFKFRGFNRKTISLAGEVKSLRERLVTPVLNEAKNYFSGIQTGGGHGTGVEVTVRKDPGARKDKIVGFEDEEETITKYLKQETKELDVISIIGMPGLGKTTLAWKIYENAEIEIEFPKRIFVYVSQEANIEDVFLAILREFPGEDTSHTGNLRQRVRRCLETTKFLLVLDDVSSIDDWRRIQAVLPTNNYMSKVLITTRETNVGTQANVYRAPHQLRFLRKDESWKLLQLEVFGSCGVCPSELVEIGEYIAEQCRGLPLAVVVIGGVLLYKRSINQESPEAWREVSTDVYQHVTSQDHNVSDIVAWSYKKMPDDDLRDCFLYLGVFPEDYEIPAWTLIRLWISEGFIQHKQGQSLEETAEKNLDELINRNLVMVDKMTPIGKVKTCRVHDVIRQFCITKADEQNLFKEIKKSKEGAFDPPVSDIKNYRRLCIHLHLSNFLSRKPECGHVRSFLCFYKEPVILEPDYISAIPEASKLLRVWDSKSIKFNQFPPKLQKLIHLRYLTLSWDDLKVLPKDISELWNLQTLVIETNSSTLEIKANIWKMIRLRHLKTKAAIKLLDREGEGKAGENLQTLSRLSPECCREEVFTGACNIKKLGIRGRLATLLDVKYSRKTLALLEKLKLVNDTSYESESGNLLLERLPTNFFPHTLKSLTLSDTSLDWSDMSTLAKINDLQVLKLKNKAFQGTSWKAVGDGFQNLKFLLIASTDLVFWEVSTGHLRSLKSLVLRECAKLRNIPLCLAKSLQILEIEHVAETAVESAYKIQEEKEKMQNAQFSKLKLIVGHGCKRPQNWN</sequence>
<evidence type="ECO:0000256" key="1">
    <source>
        <dbReference type="ARBA" id="ARBA00008894"/>
    </source>
</evidence>
<dbReference type="GO" id="GO:0005524">
    <property type="term" value="F:ATP binding"/>
    <property type="evidence" value="ECO:0007669"/>
    <property type="project" value="UniProtKB-KW"/>
</dbReference>
<dbReference type="InterPro" id="IPR044974">
    <property type="entry name" value="Disease_R_plants"/>
</dbReference>
<dbReference type="FunFam" id="1.10.10.10:FF:000322">
    <property type="entry name" value="Probable disease resistance protein At1g63360"/>
    <property type="match status" value="1"/>
</dbReference>
<dbReference type="InterPro" id="IPR003593">
    <property type="entry name" value="AAA+_ATPase"/>
</dbReference>
<evidence type="ECO:0000313" key="10">
    <source>
        <dbReference type="Proteomes" id="UP001293254"/>
    </source>
</evidence>
<dbReference type="Pfam" id="PF18052">
    <property type="entry name" value="Rx_N"/>
    <property type="match status" value="1"/>
</dbReference>
<feature type="domain" description="AAA+ ATPase" evidence="8">
    <location>
        <begin position="176"/>
        <end position="313"/>
    </location>
</feature>
<dbReference type="Proteomes" id="UP001293254">
    <property type="component" value="Unassembled WGS sequence"/>
</dbReference>
<dbReference type="InterPro" id="IPR042197">
    <property type="entry name" value="Apaf_helical"/>
</dbReference>
<keyword evidence="5" id="KW-0611">Plant defense</keyword>
<evidence type="ECO:0000256" key="4">
    <source>
        <dbReference type="ARBA" id="ARBA00022741"/>
    </source>
</evidence>
<dbReference type="FunFam" id="3.40.50.300:FF:001091">
    <property type="entry name" value="Probable disease resistance protein At1g61300"/>
    <property type="match status" value="1"/>
</dbReference>
<dbReference type="InterPro" id="IPR036388">
    <property type="entry name" value="WH-like_DNA-bd_sf"/>
</dbReference>
<feature type="coiled-coil region" evidence="7">
    <location>
        <begin position="17"/>
        <end position="51"/>
    </location>
</feature>
<keyword evidence="4" id="KW-0547">Nucleotide-binding</keyword>
<dbReference type="PRINTS" id="PR00364">
    <property type="entry name" value="DISEASERSIST"/>
</dbReference>
<dbReference type="InterPro" id="IPR032675">
    <property type="entry name" value="LRR_dom_sf"/>
</dbReference>
<keyword evidence="3" id="KW-0677">Repeat</keyword>
<evidence type="ECO:0000256" key="7">
    <source>
        <dbReference type="SAM" id="Coils"/>
    </source>
</evidence>
<dbReference type="InterPro" id="IPR055414">
    <property type="entry name" value="LRR_R13L4/SHOC2-like"/>
</dbReference>
<dbReference type="InterPro" id="IPR038005">
    <property type="entry name" value="RX-like_CC"/>
</dbReference>
<keyword evidence="2" id="KW-0433">Leucine-rich repeat</keyword>
<dbReference type="InterPro" id="IPR002182">
    <property type="entry name" value="NB-ARC"/>
</dbReference>
<reference evidence="9" key="1">
    <citation type="submission" date="2020-06" db="EMBL/GenBank/DDBJ databases">
        <authorList>
            <person name="Li T."/>
            <person name="Hu X."/>
            <person name="Zhang T."/>
            <person name="Song X."/>
            <person name="Zhang H."/>
            <person name="Dai N."/>
            <person name="Sheng W."/>
            <person name="Hou X."/>
            <person name="Wei L."/>
        </authorList>
    </citation>
    <scope>NUCLEOTIDE SEQUENCE</scope>
    <source>
        <strain evidence="9">3651</strain>
        <tissue evidence="9">Leaf</tissue>
    </source>
</reference>
<dbReference type="PANTHER" id="PTHR23155:SF1193">
    <property type="entry name" value="DISEASE RESISTANCE PROTEIN RPP13-RELATED"/>
    <property type="match status" value="1"/>
</dbReference>